<proteinExistence type="predicted"/>
<reference evidence="3" key="1">
    <citation type="submission" date="2017-02" db="EMBL/GenBank/DDBJ databases">
        <authorList>
            <person name="Varghese N."/>
            <person name="Submissions S."/>
        </authorList>
    </citation>
    <scope>NUCLEOTIDE SEQUENCE [LARGE SCALE GENOMIC DNA]</scope>
    <source>
        <strain evidence="3">DSM 16521</strain>
    </source>
</reference>
<evidence type="ECO:0000313" key="3">
    <source>
        <dbReference type="Proteomes" id="UP000189933"/>
    </source>
</evidence>
<dbReference type="OrthoDB" id="2155814at2"/>
<sequence>MPQFLLRDLATEIYLEVLWIYIDDALDRQDKRRFEELCGELLSIINGTG</sequence>
<organism evidence="2 3">
    <name type="scientific">Carboxydocella sporoproducens DSM 16521</name>
    <dbReference type="NCBI Taxonomy" id="1121270"/>
    <lineage>
        <taxon>Bacteria</taxon>
        <taxon>Bacillati</taxon>
        <taxon>Bacillota</taxon>
        <taxon>Clostridia</taxon>
        <taxon>Eubacteriales</taxon>
        <taxon>Clostridiales Family XVI. Incertae Sedis</taxon>
        <taxon>Carboxydocella</taxon>
    </lineage>
</organism>
<name>A0A1T4QT93_9FIRM</name>
<dbReference type="Gene3D" id="4.10.810.10">
    <property type="entry name" value="Virus Scaffolding Protein, Chain A"/>
    <property type="match status" value="1"/>
</dbReference>
<dbReference type="Pfam" id="PF08858">
    <property type="entry name" value="IDEAL"/>
    <property type="match status" value="1"/>
</dbReference>
<evidence type="ECO:0000259" key="1">
    <source>
        <dbReference type="Pfam" id="PF08858"/>
    </source>
</evidence>
<dbReference type="RefSeq" id="WP_159071891.1">
    <property type="nucleotide sequence ID" value="NZ_FUXM01000021.1"/>
</dbReference>
<accession>A0A1T4QT93</accession>
<dbReference type="EMBL" id="FUXM01000021">
    <property type="protein sequence ID" value="SKA06797.1"/>
    <property type="molecule type" value="Genomic_DNA"/>
</dbReference>
<dbReference type="InterPro" id="IPR014957">
    <property type="entry name" value="IDEAL_dom"/>
</dbReference>
<dbReference type="Proteomes" id="UP000189933">
    <property type="component" value="Unassembled WGS sequence"/>
</dbReference>
<feature type="domain" description="IDEAL" evidence="1">
    <location>
        <begin position="22"/>
        <end position="41"/>
    </location>
</feature>
<protein>
    <submittedName>
        <fullName evidence="2">IDEAL domain-containing protein</fullName>
    </submittedName>
</protein>
<dbReference type="AlphaFoldDB" id="A0A1T4QT93"/>
<keyword evidence="3" id="KW-1185">Reference proteome</keyword>
<dbReference type="InterPro" id="IPR027393">
    <property type="entry name" value="Virus_scaffolding_prot_C"/>
</dbReference>
<gene>
    <name evidence="2" type="ORF">SAMN02745885_01793</name>
</gene>
<evidence type="ECO:0000313" key="2">
    <source>
        <dbReference type="EMBL" id="SKA06797.1"/>
    </source>
</evidence>